<evidence type="ECO:0000313" key="2">
    <source>
        <dbReference type="EMBL" id="KAK2554175.1"/>
    </source>
</evidence>
<evidence type="ECO:0000256" key="1">
    <source>
        <dbReference type="SAM" id="SignalP"/>
    </source>
</evidence>
<accession>A0AAD9Q3N4</accession>
<proteinExistence type="predicted"/>
<keyword evidence="1" id="KW-0732">Signal</keyword>
<dbReference type="Proteomes" id="UP001249851">
    <property type="component" value="Unassembled WGS sequence"/>
</dbReference>
<comment type="caution">
    <text evidence="2">The sequence shown here is derived from an EMBL/GenBank/DDBJ whole genome shotgun (WGS) entry which is preliminary data.</text>
</comment>
<keyword evidence="3" id="KW-1185">Reference proteome</keyword>
<protein>
    <submittedName>
        <fullName evidence="2">Uncharacterized protein</fullName>
    </submittedName>
</protein>
<name>A0AAD9Q3N4_ACRCE</name>
<evidence type="ECO:0000313" key="3">
    <source>
        <dbReference type="Proteomes" id="UP001249851"/>
    </source>
</evidence>
<dbReference type="EMBL" id="JARQWQ010000072">
    <property type="protein sequence ID" value="KAK2554175.1"/>
    <property type="molecule type" value="Genomic_DNA"/>
</dbReference>
<sequence>MAEDDQRWIRKPAVLFLGLFLVFRFTEAMSPSMFIKGAKVAVFRKHLTEKNVPGIPESHERNQNLQWRAA</sequence>
<feature type="signal peptide" evidence="1">
    <location>
        <begin position="1"/>
        <end position="28"/>
    </location>
</feature>
<gene>
    <name evidence="2" type="ORF">P5673_024533</name>
</gene>
<dbReference type="AlphaFoldDB" id="A0AAD9Q3N4"/>
<reference evidence="2" key="2">
    <citation type="journal article" date="2023" name="Science">
        <title>Genomic signatures of disease resistance in endangered staghorn corals.</title>
        <authorList>
            <person name="Vollmer S.V."/>
            <person name="Selwyn J.D."/>
            <person name="Despard B.A."/>
            <person name="Roesel C.L."/>
        </authorList>
    </citation>
    <scope>NUCLEOTIDE SEQUENCE</scope>
    <source>
        <strain evidence="2">K2</strain>
    </source>
</reference>
<reference evidence="2" key="1">
    <citation type="journal article" date="2023" name="G3 (Bethesda)">
        <title>Whole genome assembly and annotation of the endangered Caribbean coral Acropora cervicornis.</title>
        <authorList>
            <person name="Selwyn J.D."/>
            <person name="Vollmer S.V."/>
        </authorList>
    </citation>
    <scope>NUCLEOTIDE SEQUENCE</scope>
    <source>
        <strain evidence="2">K2</strain>
    </source>
</reference>
<organism evidence="2 3">
    <name type="scientific">Acropora cervicornis</name>
    <name type="common">Staghorn coral</name>
    <dbReference type="NCBI Taxonomy" id="6130"/>
    <lineage>
        <taxon>Eukaryota</taxon>
        <taxon>Metazoa</taxon>
        <taxon>Cnidaria</taxon>
        <taxon>Anthozoa</taxon>
        <taxon>Hexacorallia</taxon>
        <taxon>Scleractinia</taxon>
        <taxon>Astrocoeniina</taxon>
        <taxon>Acroporidae</taxon>
        <taxon>Acropora</taxon>
    </lineage>
</organism>
<feature type="chain" id="PRO_5042283649" evidence="1">
    <location>
        <begin position="29"/>
        <end position="70"/>
    </location>
</feature>